<evidence type="ECO:0000256" key="6">
    <source>
        <dbReference type="SAM" id="Phobius"/>
    </source>
</evidence>
<evidence type="ECO:0000256" key="2">
    <source>
        <dbReference type="ARBA" id="ARBA00006434"/>
    </source>
</evidence>
<evidence type="ECO:0000256" key="5">
    <source>
        <dbReference type="ARBA" id="ARBA00023136"/>
    </source>
</evidence>
<dbReference type="EMBL" id="LAZR01033817">
    <property type="protein sequence ID" value="KKL47033.1"/>
    <property type="molecule type" value="Genomic_DNA"/>
</dbReference>
<reference evidence="7" key="1">
    <citation type="journal article" date="2015" name="Nature">
        <title>Complex archaea that bridge the gap between prokaryotes and eukaryotes.</title>
        <authorList>
            <person name="Spang A."/>
            <person name="Saw J.H."/>
            <person name="Jorgensen S.L."/>
            <person name="Zaremba-Niedzwiedzka K."/>
            <person name="Martijn J."/>
            <person name="Lind A.E."/>
            <person name="van Eijk R."/>
            <person name="Schleper C."/>
            <person name="Guy L."/>
            <person name="Ettema T.J."/>
        </authorList>
    </citation>
    <scope>NUCLEOTIDE SEQUENCE</scope>
</reference>
<feature type="transmembrane region" description="Helical" evidence="6">
    <location>
        <begin position="12"/>
        <end position="33"/>
    </location>
</feature>
<dbReference type="Pfam" id="PF00474">
    <property type="entry name" value="SSF"/>
    <property type="match status" value="1"/>
</dbReference>
<evidence type="ECO:0000256" key="3">
    <source>
        <dbReference type="ARBA" id="ARBA00022692"/>
    </source>
</evidence>
<keyword evidence="3 6" id="KW-0812">Transmembrane</keyword>
<dbReference type="InterPro" id="IPR001734">
    <property type="entry name" value="Na/solute_symporter"/>
</dbReference>
<evidence type="ECO:0008006" key="8">
    <source>
        <dbReference type="Google" id="ProtNLM"/>
    </source>
</evidence>
<dbReference type="InterPro" id="IPR038377">
    <property type="entry name" value="Na/Glc_symporter_sf"/>
</dbReference>
<keyword evidence="5 6" id="KW-0472">Membrane</keyword>
<sequence length="189" mass="21631">MDPLSSEPISVSWVDLVIIAVYLMGIVFSGAYLTRWASRNIDSYFLGGRRMPWWLLGLSGTASYFDVSGVMWSIAFFYIMGQRFLWVQWEWGFLATACFAAFMGKWLRRTRVMTGAEWMVVRFGCGPDDDFAPFANMADAALRNFATDPYTIYQPLPTFTKYDDWIPRDTRYDDKALVSVAVSSYEANA</sequence>
<dbReference type="Gene3D" id="1.20.1730.10">
    <property type="entry name" value="Sodium/glucose cotransporter"/>
    <property type="match status" value="1"/>
</dbReference>
<dbReference type="GO" id="GO:0022857">
    <property type="term" value="F:transmembrane transporter activity"/>
    <property type="evidence" value="ECO:0007669"/>
    <property type="project" value="InterPro"/>
</dbReference>
<comment type="caution">
    <text evidence="7">The sequence shown here is derived from an EMBL/GenBank/DDBJ whole genome shotgun (WGS) entry which is preliminary data.</text>
</comment>
<dbReference type="PROSITE" id="PS50283">
    <property type="entry name" value="NA_SOLUT_SYMP_3"/>
    <property type="match status" value="1"/>
</dbReference>
<evidence type="ECO:0000256" key="1">
    <source>
        <dbReference type="ARBA" id="ARBA00004141"/>
    </source>
</evidence>
<dbReference type="AlphaFoldDB" id="A0A0F9CCA9"/>
<accession>A0A0F9CCA9</accession>
<protein>
    <recommendedName>
        <fullName evidence="8">Sodium:solute symporter</fullName>
    </recommendedName>
</protein>
<comment type="subcellular location">
    <subcellularLocation>
        <location evidence="1">Membrane</location>
        <topology evidence="1">Multi-pass membrane protein</topology>
    </subcellularLocation>
</comment>
<gene>
    <name evidence="7" type="ORF">LCGC14_2339620</name>
</gene>
<keyword evidence="4 6" id="KW-1133">Transmembrane helix</keyword>
<evidence type="ECO:0000313" key="7">
    <source>
        <dbReference type="EMBL" id="KKL47033.1"/>
    </source>
</evidence>
<feature type="transmembrane region" description="Helical" evidence="6">
    <location>
        <begin position="53"/>
        <end position="80"/>
    </location>
</feature>
<evidence type="ECO:0000256" key="4">
    <source>
        <dbReference type="ARBA" id="ARBA00022989"/>
    </source>
</evidence>
<organism evidence="7">
    <name type="scientific">marine sediment metagenome</name>
    <dbReference type="NCBI Taxonomy" id="412755"/>
    <lineage>
        <taxon>unclassified sequences</taxon>
        <taxon>metagenomes</taxon>
        <taxon>ecological metagenomes</taxon>
    </lineage>
</organism>
<comment type="similarity">
    <text evidence="2">Belongs to the sodium:solute symporter (SSF) (TC 2.A.21) family.</text>
</comment>
<proteinExistence type="inferred from homology"/>
<feature type="transmembrane region" description="Helical" evidence="6">
    <location>
        <begin position="86"/>
        <end position="104"/>
    </location>
</feature>
<dbReference type="GO" id="GO:0016020">
    <property type="term" value="C:membrane"/>
    <property type="evidence" value="ECO:0007669"/>
    <property type="project" value="UniProtKB-SubCell"/>
</dbReference>
<name>A0A0F9CCA9_9ZZZZ</name>